<protein>
    <submittedName>
        <fullName evidence="2">Uncharacterized protein</fullName>
    </submittedName>
</protein>
<dbReference type="Proteomes" id="UP000253551">
    <property type="component" value="Unassembled WGS sequence"/>
</dbReference>
<evidence type="ECO:0000313" key="2">
    <source>
        <dbReference type="EMBL" id="RCH77515.1"/>
    </source>
</evidence>
<reference evidence="2 3" key="1">
    <citation type="journal article" date="2018" name="G3 (Bethesda)">
        <title>Phylogenetic and Phylogenomic Definition of Rhizopus Species.</title>
        <authorList>
            <person name="Gryganskyi A.P."/>
            <person name="Golan J."/>
            <person name="Dolatabadi S."/>
            <person name="Mondo S."/>
            <person name="Robb S."/>
            <person name="Idnurm A."/>
            <person name="Muszewska A."/>
            <person name="Steczkiewicz K."/>
            <person name="Masonjones S."/>
            <person name="Liao H.L."/>
            <person name="Gajdeczka M.T."/>
            <person name="Anike F."/>
            <person name="Vuek A."/>
            <person name="Anishchenko I.M."/>
            <person name="Voigt K."/>
            <person name="de Hoog G.S."/>
            <person name="Smith M.E."/>
            <person name="Heitman J."/>
            <person name="Vilgalys R."/>
            <person name="Stajich J.E."/>
        </authorList>
    </citation>
    <scope>NUCLEOTIDE SEQUENCE [LARGE SCALE GENOMIC DNA]</scope>
    <source>
        <strain evidence="2 3">LSU 92-RS-03</strain>
    </source>
</reference>
<name>A0A367IIK9_RHIST</name>
<feature type="compositionally biased region" description="Polar residues" evidence="1">
    <location>
        <begin position="29"/>
        <end position="64"/>
    </location>
</feature>
<feature type="region of interest" description="Disordered" evidence="1">
    <location>
        <begin position="1"/>
        <end position="91"/>
    </location>
</feature>
<gene>
    <name evidence="2" type="ORF">CU098_004360</name>
</gene>
<keyword evidence="3" id="KW-1185">Reference proteome</keyword>
<accession>A0A367IIK9</accession>
<comment type="caution">
    <text evidence="2">The sequence shown here is derived from an EMBL/GenBank/DDBJ whole genome shotgun (WGS) entry which is preliminary data.</text>
</comment>
<evidence type="ECO:0000313" key="3">
    <source>
        <dbReference type="Proteomes" id="UP000253551"/>
    </source>
</evidence>
<proteinExistence type="predicted"/>
<sequence length="91" mass="9844">MSISSQISKFLKKTFIPKDEEGTTNNNTPNGSIYSADSRPTSRPGSIMNSNGFSRDPTRCTNTPDMVGHYHDPMGGKFSHLHGVDPTNTGA</sequence>
<evidence type="ECO:0000256" key="1">
    <source>
        <dbReference type="SAM" id="MobiDB-lite"/>
    </source>
</evidence>
<dbReference type="AlphaFoldDB" id="A0A367IIK9"/>
<dbReference type="EMBL" id="PJQM01008007">
    <property type="protein sequence ID" value="RCH77515.1"/>
    <property type="molecule type" value="Genomic_DNA"/>
</dbReference>
<dbReference type="OrthoDB" id="2286670at2759"/>
<organism evidence="2 3">
    <name type="scientific">Rhizopus stolonifer</name>
    <name type="common">Rhizopus nigricans</name>
    <dbReference type="NCBI Taxonomy" id="4846"/>
    <lineage>
        <taxon>Eukaryota</taxon>
        <taxon>Fungi</taxon>
        <taxon>Fungi incertae sedis</taxon>
        <taxon>Mucoromycota</taxon>
        <taxon>Mucoromycotina</taxon>
        <taxon>Mucoromycetes</taxon>
        <taxon>Mucorales</taxon>
        <taxon>Mucorineae</taxon>
        <taxon>Rhizopodaceae</taxon>
        <taxon>Rhizopus</taxon>
    </lineage>
</organism>